<dbReference type="Proteomes" id="UP000694853">
    <property type="component" value="Unplaced"/>
</dbReference>
<dbReference type="GeneID" id="113853157"/>
<accession>A0A8B8K6W9</accession>
<feature type="transmembrane region" description="Helical" evidence="1">
    <location>
        <begin position="180"/>
        <end position="208"/>
    </location>
</feature>
<dbReference type="PANTHER" id="PTHR33133">
    <property type="entry name" value="OS08G0107100 PROTEIN-RELATED"/>
    <property type="match status" value="1"/>
</dbReference>
<organism evidence="2 3">
    <name type="scientific">Abrus precatorius</name>
    <name type="common">Indian licorice</name>
    <name type="synonym">Glycine abrus</name>
    <dbReference type="NCBI Taxonomy" id="3816"/>
    <lineage>
        <taxon>Eukaryota</taxon>
        <taxon>Viridiplantae</taxon>
        <taxon>Streptophyta</taxon>
        <taxon>Embryophyta</taxon>
        <taxon>Tracheophyta</taxon>
        <taxon>Spermatophyta</taxon>
        <taxon>Magnoliopsida</taxon>
        <taxon>eudicotyledons</taxon>
        <taxon>Gunneridae</taxon>
        <taxon>Pentapetalae</taxon>
        <taxon>rosids</taxon>
        <taxon>fabids</taxon>
        <taxon>Fabales</taxon>
        <taxon>Fabaceae</taxon>
        <taxon>Papilionoideae</taxon>
        <taxon>50 kb inversion clade</taxon>
        <taxon>NPAAA clade</taxon>
        <taxon>indigoferoid/millettioid clade</taxon>
        <taxon>Abreae</taxon>
        <taxon>Abrus</taxon>
    </lineage>
</organism>
<evidence type="ECO:0000313" key="2">
    <source>
        <dbReference type="Proteomes" id="UP000694853"/>
    </source>
</evidence>
<dbReference type="AlphaFoldDB" id="A0A8B8K6W9"/>
<dbReference type="KEGG" id="aprc:113853157"/>
<keyword evidence="2" id="KW-1185">Reference proteome</keyword>
<sequence length="335" mass="38462">MDTEQENMQLLGLFGIYNESYKIIFSWSKIFSQITLTLILPLSFIFFIHIQLSEVIFGMILDDSKNFTQTPRDTPQYQKLIQTISSDWAIFFVFKLFYFIFVLIFSLLSTSAVVYTVASVYTGKEITFNKVISVVPKVWKRLMITFLCTIAAFLFYNFMVALVVVIWALTIQEKSGGVAIFVVIMILYLAGFVYLTVVWLSASVVTVLEDSYGFEAMMKSKALIKGNMGLSIIIVLKLYALFFLIHLVFMIVVVNGGKFFNLGTVDRTVGGILCLLLLSHLFRLKLVIQTVLYFVCKSYHHEIIDKSILSDHLEVYQREYNEPLKAKDVQLDYHV</sequence>
<reference evidence="2" key="1">
    <citation type="journal article" date="2019" name="Toxins">
        <title>Detection of Abrin-Like and Prepropulchellin-Like Toxin Genes and Transcripts Using Whole Genome Sequencing and Full-Length Transcript Sequencing of Abrus precatorius.</title>
        <authorList>
            <person name="Hovde B.T."/>
            <person name="Daligault H.E."/>
            <person name="Hanschen E.R."/>
            <person name="Kunde Y.A."/>
            <person name="Johnson M.B."/>
            <person name="Starkenburg S.R."/>
            <person name="Johnson S.L."/>
        </authorList>
    </citation>
    <scope>NUCLEOTIDE SEQUENCE [LARGE SCALE GENOMIC DNA]</scope>
</reference>
<evidence type="ECO:0000256" key="1">
    <source>
        <dbReference type="SAM" id="Phobius"/>
    </source>
</evidence>
<feature type="transmembrane region" description="Helical" evidence="1">
    <location>
        <begin position="96"/>
        <end position="121"/>
    </location>
</feature>
<keyword evidence="1" id="KW-0472">Membrane</keyword>
<keyword evidence="1" id="KW-1133">Transmembrane helix</keyword>
<protein>
    <submittedName>
        <fullName evidence="3">Uncharacterized protein LOC113853157</fullName>
    </submittedName>
</protein>
<feature type="transmembrane region" description="Helical" evidence="1">
    <location>
        <begin position="30"/>
        <end position="52"/>
    </location>
</feature>
<dbReference type="PANTHER" id="PTHR33133:SF51">
    <property type="entry name" value="THH1_TOM1_TOM3 DOMAIN-CONTAINING PROTEIN"/>
    <property type="match status" value="1"/>
</dbReference>
<dbReference type="OrthoDB" id="1908649at2759"/>
<feature type="transmembrane region" description="Helical" evidence="1">
    <location>
        <begin position="229"/>
        <end position="253"/>
    </location>
</feature>
<dbReference type="RefSeq" id="XP_027339436.1">
    <property type="nucleotide sequence ID" value="XM_027483635.1"/>
</dbReference>
<keyword evidence="1" id="KW-0812">Transmembrane</keyword>
<gene>
    <name evidence="3" type="primary">LOC113853157</name>
</gene>
<evidence type="ECO:0000313" key="3">
    <source>
        <dbReference type="RefSeq" id="XP_027339436.1"/>
    </source>
</evidence>
<name>A0A8B8K6W9_ABRPR</name>
<proteinExistence type="predicted"/>
<reference evidence="3" key="2">
    <citation type="submission" date="2025-08" db="UniProtKB">
        <authorList>
            <consortium name="RefSeq"/>
        </authorList>
    </citation>
    <scope>IDENTIFICATION</scope>
    <source>
        <tissue evidence="3">Young leaves</tissue>
    </source>
</reference>
<feature type="transmembrane region" description="Helical" evidence="1">
    <location>
        <begin position="142"/>
        <end position="168"/>
    </location>
</feature>